<dbReference type="AlphaFoldDB" id="A0A8S1T2Q7"/>
<protein>
    <recommendedName>
        <fullName evidence="4">RING-type domain-containing protein</fullName>
    </recommendedName>
</protein>
<feature type="domain" description="RING-type" evidence="4">
    <location>
        <begin position="134"/>
        <end position="175"/>
    </location>
</feature>
<dbReference type="EMBL" id="CAJJDP010000020">
    <property type="protein sequence ID" value="CAD8147655.1"/>
    <property type="molecule type" value="Genomic_DNA"/>
</dbReference>
<keyword evidence="6" id="KW-1185">Reference proteome</keyword>
<dbReference type="InterPro" id="IPR001841">
    <property type="entry name" value="Znf_RING"/>
</dbReference>
<comment type="caution">
    <text evidence="5">The sequence shown here is derived from an EMBL/GenBank/DDBJ whole genome shotgun (WGS) entry which is preliminary data.</text>
</comment>
<dbReference type="Proteomes" id="UP000683925">
    <property type="component" value="Unassembled WGS sequence"/>
</dbReference>
<organism evidence="5 6">
    <name type="scientific">Paramecium octaurelia</name>
    <dbReference type="NCBI Taxonomy" id="43137"/>
    <lineage>
        <taxon>Eukaryota</taxon>
        <taxon>Sar</taxon>
        <taxon>Alveolata</taxon>
        <taxon>Ciliophora</taxon>
        <taxon>Intramacronucleata</taxon>
        <taxon>Oligohymenophorea</taxon>
        <taxon>Peniculida</taxon>
        <taxon>Parameciidae</taxon>
        <taxon>Paramecium</taxon>
    </lineage>
</organism>
<evidence type="ECO:0000256" key="3">
    <source>
        <dbReference type="ARBA" id="ARBA00022833"/>
    </source>
</evidence>
<dbReference type="InterPro" id="IPR017907">
    <property type="entry name" value="Znf_RING_CS"/>
</dbReference>
<dbReference type="PROSITE" id="PS00518">
    <property type="entry name" value="ZF_RING_1"/>
    <property type="match status" value="1"/>
</dbReference>
<dbReference type="OMA" id="NNFIIEH"/>
<reference evidence="5" key="1">
    <citation type="submission" date="2021-01" db="EMBL/GenBank/DDBJ databases">
        <authorList>
            <consortium name="Genoscope - CEA"/>
            <person name="William W."/>
        </authorList>
    </citation>
    <scope>NUCLEOTIDE SEQUENCE</scope>
</reference>
<evidence type="ECO:0000256" key="2">
    <source>
        <dbReference type="ARBA" id="ARBA00022771"/>
    </source>
</evidence>
<feature type="domain" description="RING-type" evidence="4">
    <location>
        <begin position="10"/>
        <end position="80"/>
    </location>
</feature>
<name>A0A8S1T2Q7_PAROT</name>
<keyword evidence="2" id="KW-0863">Zinc-finger</keyword>
<keyword evidence="1" id="KW-0479">Metal-binding</keyword>
<dbReference type="OrthoDB" id="4788989at2759"/>
<keyword evidence="3" id="KW-0862">Zinc</keyword>
<evidence type="ECO:0000313" key="5">
    <source>
        <dbReference type="EMBL" id="CAD8147655.1"/>
    </source>
</evidence>
<dbReference type="SMART" id="SM00184">
    <property type="entry name" value="RING"/>
    <property type="match status" value="2"/>
</dbReference>
<sequence>MHKHKQTKQCSQCGCLDPQFNLGKCGHYFCQNCLLAFKREVVSSKKSQFSLKCPLETCKQEVDLKKLLNYLSLPNACKKCNKEQQYTCSQCVVKEIEEIAKINYYSKLLKLDQLIELDSQKELCEDLQKYGLICQGCKEFNQIPVIVCLQGHEICKDCYYNIRSVEAFRQVCPLCGLQLLSTPPNSLRAQTLIQNLVIKCPSENCKQQIKFTEFVQNHYRKCCEQKQECPDCHEQVEQLFQEIHQSNYCMGSACPLNCNRKLGDHQNNFIIEHLLNTMRSSGVSHSFLHRIQVVEKFLFHGFFGICPDCEASFAWQVDIGGVQSTFCFQCFRFTG</sequence>
<evidence type="ECO:0000313" key="6">
    <source>
        <dbReference type="Proteomes" id="UP000683925"/>
    </source>
</evidence>
<proteinExistence type="predicted"/>
<evidence type="ECO:0000256" key="1">
    <source>
        <dbReference type="ARBA" id="ARBA00022723"/>
    </source>
</evidence>
<gene>
    <name evidence="5" type="ORF">POCTA_138.1.T0200134</name>
</gene>
<dbReference type="GO" id="GO:0008270">
    <property type="term" value="F:zinc ion binding"/>
    <property type="evidence" value="ECO:0007669"/>
    <property type="project" value="UniProtKB-KW"/>
</dbReference>
<accession>A0A8S1T2Q7</accession>
<evidence type="ECO:0000259" key="4">
    <source>
        <dbReference type="SMART" id="SM00184"/>
    </source>
</evidence>